<dbReference type="EMBL" id="CP002665">
    <property type="protein sequence ID" value="AEI12114.1"/>
    <property type="molecule type" value="Genomic_DNA"/>
</dbReference>
<organism evidence="2 3">
    <name type="scientific">Cellulomonas gilvus (strain ATCC 13127 / NRRL B-14078)</name>
    <name type="common">Cellvibrio gilvus</name>
    <dbReference type="NCBI Taxonomy" id="593907"/>
    <lineage>
        <taxon>Bacteria</taxon>
        <taxon>Bacillati</taxon>
        <taxon>Actinomycetota</taxon>
        <taxon>Actinomycetes</taxon>
        <taxon>Micrococcales</taxon>
        <taxon>Cellulomonadaceae</taxon>
        <taxon>Cellulomonas</taxon>
    </lineage>
</organism>
<gene>
    <name evidence="2" type="ordered locus">Celgi_1603</name>
</gene>
<reference evidence="3" key="1">
    <citation type="submission" date="2011-04" db="EMBL/GenBank/DDBJ databases">
        <title>Complete sequence of Cellvibrio gilvus ATCC 13127.</title>
        <authorList>
            <person name="Lucas S."/>
            <person name="Han J."/>
            <person name="Lapidus A."/>
            <person name="Cheng J.-F."/>
            <person name="Goodwin L."/>
            <person name="Pitluck S."/>
            <person name="Peters L."/>
            <person name="Munk A."/>
            <person name="Detter J.C."/>
            <person name="Han C."/>
            <person name="Tapia R."/>
            <person name="Land M."/>
            <person name="Hauser L."/>
            <person name="Kyrpides N."/>
            <person name="Ivanova N."/>
            <person name="Ovchinnikova G."/>
            <person name="Pagani I."/>
            <person name="Mead D."/>
            <person name="Brumm P."/>
            <person name="Woyke T."/>
        </authorList>
    </citation>
    <scope>NUCLEOTIDE SEQUENCE [LARGE SCALE GENOMIC DNA]</scope>
    <source>
        <strain evidence="3">ATCC 13127 / NRRL B-14078</strain>
    </source>
</reference>
<dbReference type="Proteomes" id="UP000000485">
    <property type="component" value="Chromosome"/>
</dbReference>
<proteinExistence type="predicted"/>
<protein>
    <submittedName>
        <fullName evidence="2">Uncharacterized protein</fullName>
    </submittedName>
</protein>
<dbReference type="OrthoDB" id="4829437at2"/>
<dbReference type="STRING" id="593907.Celgi_1603"/>
<name>F8A511_CELGA</name>
<evidence type="ECO:0000256" key="1">
    <source>
        <dbReference type="SAM" id="MobiDB-lite"/>
    </source>
</evidence>
<dbReference type="HOGENOM" id="CLU_1980770_0_0_11"/>
<evidence type="ECO:0000313" key="3">
    <source>
        <dbReference type="Proteomes" id="UP000000485"/>
    </source>
</evidence>
<keyword evidence="3" id="KW-1185">Reference proteome</keyword>
<dbReference type="AlphaFoldDB" id="F8A511"/>
<evidence type="ECO:0000313" key="2">
    <source>
        <dbReference type="EMBL" id="AEI12114.1"/>
    </source>
</evidence>
<sequence>MRRLLWIGVGVAVTVVVIRKGRALAEAYLPAGTTDVVDGASRLARAWGTARHEFVAGMAEREAELTHELVGDVDVAEVRAHRDRHVDELREAWGGRRTGRPRRDWAGPLDDPDDDAEATFF</sequence>
<dbReference type="eggNOG" id="ENOG5033A8E">
    <property type="taxonomic scope" value="Bacteria"/>
</dbReference>
<feature type="region of interest" description="Disordered" evidence="1">
    <location>
        <begin position="96"/>
        <end position="121"/>
    </location>
</feature>
<dbReference type="KEGG" id="cga:Celgi_1603"/>
<dbReference type="RefSeq" id="WP_013883633.1">
    <property type="nucleotide sequence ID" value="NC_015671.1"/>
</dbReference>
<feature type="compositionally biased region" description="Acidic residues" evidence="1">
    <location>
        <begin position="110"/>
        <end position="121"/>
    </location>
</feature>
<accession>F8A511</accession>